<feature type="binding site" evidence="8">
    <location>
        <begin position="189"/>
        <end position="193"/>
    </location>
    <ligand>
        <name>substrate</name>
    </ligand>
</feature>
<comment type="similarity">
    <text evidence="1 8">Belongs to the class-II aminoacyl-tRNA synthetase family.</text>
</comment>
<gene>
    <name evidence="8" type="primary">glyQS</name>
    <name evidence="10" type="ORF">A3B19_01930</name>
</gene>
<feature type="binding site" evidence="8">
    <location>
        <position position="96"/>
    </location>
    <ligand>
        <name>substrate</name>
    </ligand>
</feature>
<evidence type="ECO:0000256" key="8">
    <source>
        <dbReference type="HAMAP-Rule" id="MF_00253"/>
    </source>
</evidence>
<evidence type="ECO:0000313" key="10">
    <source>
        <dbReference type="EMBL" id="OGF86799.1"/>
    </source>
</evidence>
<keyword evidence="3 8" id="KW-0436">Ligase</keyword>
<dbReference type="Pfam" id="PF03129">
    <property type="entry name" value="HGTP_anticodon"/>
    <property type="match status" value="1"/>
</dbReference>
<evidence type="ECO:0000256" key="7">
    <source>
        <dbReference type="ARBA" id="ARBA00023146"/>
    </source>
</evidence>
<evidence type="ECO:0000256" key="5">
    <source>
        <dbReference type="ARBA" id="ARBA00022840"/>
    </source>
</evidence>
<evidence type="ECO:0000256" key="2">
    <source>
        <dbReference type="ARBA" id="ARBA00022490"/>
    </source>
</evidence>
<keyword evidence="4 8" id="KW-0547">Nucleotide-binding</keyword>
<evidence type="ECO:0000313" key="11">
    <source>
        <dbReference type="Proteomes" id="UP000177346"/>
    </source>
</evidence>
<dbReference type="Gene3D" id="3.30.930.10">
    <property type="entry name" value="Bira Bifunctional Protein, Domain 2"/>
    <property type="match status" value="1"/>
</dbReference>
<dbReference type="InterPro" id="IPR022961">
    <property type="entry name" value="Gly_tRNA_ligase_bac"/>
</dbReference>
<feature type="binding site" evidence="8">
    <location>
        <begin position="261"/>
        <end position="262"/>
    </location>
    <ligand>
        <name>ATP</name>
        <dbReference type="ChEBI" id="CHEBI:30616"/>
    </ligand>
</feature>
<dbReference type="AlphaFoldDB" id="A0A1F5XG11"/>
<comment type="subcellular location">
    <subcellularLocation>
        <location evidence="8">Cytoplasm</location>
    </subcellularLocation>
</comment>
<dbReference type="PRINTS" id="PR01043">
    <property type="entry name" value="TRNASYNTHGLY"/>
</dbReference>
<dbReference type="EC" id="6.1.1.14" evidence="8"/>
<evidence type="ECO:0000256" key="3">
    <source>
        <dbReference type="ARBA" id="ARBA00022598"/>
    </source>
</evidence>
<dbReference type="InterPro" id="IPR027031">
    <property type="entry name" value="Gly-tRNA_synthase/POLG2"/>
</dbReference>
<dbReference type="SUPFAM" id="SSF52954">
    <property type="entry name" value="Class II aaRS ABD-related"/>
    <property type="match status" value="1"/>
</dbReference>
<name>A0A1F5XG11_9BACT</name>
<dbReference type="InterPro" id="IPR033731">
    <property type="entry name" value="GlyRS-like_core"/>
</dbReference>
<dbReference type="PANTHER" id="PTHR10745:SF8">
    <property type="entry name" value="DNA POLYMERASE SUBUNIT GAMMA-2, MITOCHONDRIAL"/>
    <property type="match status" value="1"/>
</dbReference>
<dbReference type="NCBIfam" id="NF003211">
    <property type="entry name" value="PRK04173.1"/>
    <property type="match status" value="1"/>
</dbReference>
<dbReference type="HAMAP" id="MF_00253_B">
    <property type="entry name" value="Gly_tRNA_synth_B"/>
    <property type="match status" value="1"/>
</dbReference>
<comment type="function">
    <text evidence="8">Catalyzes the attachment of glycine to tRNA(Gly).</text>
</comment>
<dbReference type="PROSITE" id="PS50862">
    <property type="entry name" value="AA_TRNA_LIGASE_II"/>
    <property type="match status" value="1"/>
</dbReference>
<organism evidence="10 11">
    <name type="scientific">Candidatus Giovannonibacteria bacterium RIFCSPLOWO2_01_FULL_46_32</name>
    <dbReference type="NCBI Taxonomy" id="1798353"/>
    <lineage>
        <taxon>Bacteria</taxon>
        <taxon>Candidatus Giovannoniibacteriota</taxon>
    </lineage>
</organism>
<dbReference type="SUPFAM" id="SSF55681">
    <property type="entry name" value="Class II aaRS and biotin synthetases"/>
    <property type="match status" value="1"/>
</dbReference>
<dbReference type="Proteomes" id="UP000177346">
    <property type="component" value="Unassembled WGS sequence"/>
</dbReference>
<keyword evidence="5 8" id="KW-0067">ATP-binding</keyword>
<accession>A0A1F5XG11</accession>
<keyword evidence="7 8" id="KW-0030">Aminoacyl-tRNA synthetase</keyword>
<feature type="binding site" evidence="8">
    <location>
        <begin position="299"/>
        <end position="302"/>
    </location>
    <ligand>
        <name>ATP</name>
        <dbReference type="ChEBI" id="CHEBI:30616"/>
    </ligand>
</feature>
<evidence type="ECO:0000256" key="6">
    <source>
        <dbReference type="ARBA" id="ARBA00022917"/>
    </source>
</evidence>
<proteinExistence type="inferred from homology"/>
<dbReference type="Gene3D" id="3.40.50.800">
    <property type="entry name" value="Anticodon-binding domain"/>
    <property type="match status" value="1"/>
</dbReference>
<sequence length="429" mass="49304">MNMLDTVVSLAKRRGFVFPGSEIYGGLSGTWDYGPLGVLMKENIKREWWRHMLGEPHIYPLDAAILMSSKAWEASGHVEHFSDPLVDCKKCKHRFRADELSDQKKCPDCGGELTSARQFNMMFKTHAGPVEDSSSAVYLRPETAQGVFVNFKNVVDSFHPTLPFGIAQIGKAFRNEITPKSFVFRCREFEQMELEYFAHPDKIDGYFRDIREMRMKWFLGLGMKQENIRFYDYPISELAHYSKATTDIQYRYGLSADGFSELEGIANRGDFDLTNHSRASGQELKLDGIIPHVIEPSVGLDRAFLAFFMDAYHEDELGGDKRVLLRLHPKLAPIKAAVFPLVSNKEHIVARANEIFRALKKEFTAVMWDDIGNIGKRYRRQDEIGTPWCITIDYQTLEDGTVTIRDRDSGKQERYPENTIRDYIVKQLL</sequence>
<dbReference type="NCBIfam" id="TIGR00389">
    <property type="entry name" value="glyS_dimeric"/>
    <property type="match status" value="1"/>
</dbReference>
<dbReference type="InterPro" id="IPR006195">
    <property type="entry name" value="aa-tRNA-synth_II"/>
</dbReference>
<dbReference type="InterPro" id="IPR036621">
    <property type="entry name" value="Anticodon-bd_dom_sf"/>
</dbReference>
<comment type="subunit">
    <text evidence="8">Homodimer.</text>
</comment>
<dbReference type="InterPro" id="IPR004154">
    <property type="entry name" value="Anticodon-bd"/>
</dbReference>
<evidence type="ECO:0000259" key="9">
    <source>
        <dbReference type="PROSITE" id="PS50862"/>
    </source>
</evidence>
<dbReference type="CDD" id="cd00774">
    <property type="entry name" value="GlyRS-like_core"/>
    <property type="match status" value="1"/>
</dbReference>
<comment type="catalytic activity">
    <reaction evidence="8">
        <text>tRNA(Gly) + glycine + ATP = glycyl-tRNA(Gly) + AMP + diphosphate</text>
        <dbReference type="Rhea" id="RHEA:16013"/>
        <dbReference type="Rhea" id="RHEA-COMP:9664"/>
        <dbReference type="Rhea" id="RHEA-COMP:9683"/>
        <dbReference type="ChEBI" id="CHEBI:30616"/>
        <dbReference type="ChEBI" id="CHEBI:33019"/>
        <dbReference type="ChEBI" id="CHEBI:57305"/>
        <dbReference type="ChEBI" id="CHEBI:78442"/>
        <dbReference type="ChEBI" id="CHEBI:78522"/>
        <dbReference type="ChEBI" id="CHEBI:456215"/>
        <dbReference type="EC" id="6.1.1.14"/>
    </reaction>
</comment>
<feature type="binding site" evidence="8">
    <location>
        <begin position="184"/>
        <end position="189"/>
    </location>
    <ligand>
        <name>ATP</name>
        <dbReference type="ChEBI" id="CHEBI:30616"/>
    </ligand>
</feature>
<dbReference type="EMBL" id="MFIF01000011">
    <property type="protein sequence ID" value="OGF86799.1"/>
    <property type="molecule type" value="Genomic_DNA"/>
</dbReference>
<dbReference type="InterPro" id="IPR002315">
    <property type="entry name" value="tRNA-synt_gly"/>
</dbReference>
<dbReference type="InterPro" id="IPR002314">
    <property type="entry name" value="aa-tRNA-synt_IIb"/>
</dbReference>
<dbReference type="PANTHER" id="PTHR10745">
    <property type="entry name" value="GLYCYL-TRNA SYNTHETASE/DNA POLYMERASE SUBUNIT GAMMA-2"/>
    <property type="match status" value="1"/>
</dbReference>
<reference evidence="10 11" key="1">
    <citation type="journal article" date="2016" name="Nat. Commun.">
        <title>Thousands of microbial genomes shed light on interconnected biogeochemical processes in an aquifer system.</title>
        <authorList>
            <person name="Anantharaman K."/>
            <person name="Brown C.T."/>
            <person name="Hug L.A."/>
            <person name="Sharon I."/>
            <person name="Castelle C.J."/>
            <person name="Probst A.J."/>
            <person name="Thomas B.C."/>
            <person name="Singh A."/>
            <person name="Wilkins M.J."/>
            <person name="Karaoz U."/>
            <person name="Brodie E.L."/>
            <person name="Williams K.H."/>
            <person name="Hubbard S.S."/>
            <person name="Banfield J.F."/>
        </authorList>
    </citation>
    <scope>NUCLEOTIDE SEQUENCE [LARGE SCALE GENOMIC DNA]</scope>
</reference>
<feature type="binding site" evidence="8">
    <location>
        <begin position="174"/>
        <end position="176"/>
    </location>
    <ligand>
        <name>ATP</name>
        <dbReference type="ChEBI" id="CHEBI:30616"/>
    </ligand>
</feature>
<comment type="caution">
    <text evidence="10">The sequence shown here is derived from an EMBL/GenBank/DDBJ whole genome shotgun (WGS) entry which is preliminary data.</text>
</comment>
<dbReference type="Pfam" id="PF00587">
    <property type="entry name" value="tRNA-synt_2b"/>
    <property type="match status" value="1"/>
</dbReference>
<evidence type="ECO:0000256" key="1">
    <source>
        <dbReference type="ARBA" id="ARBA00008226"/>
    </source>
</evidence>
<dbReference type="GO" id="GO:0005737">
    <property type="term" value="C:cytoplasm"/>
    <property type="evidence" value="ECO:0007669"/>
    <property type="project" value="UniProtKB-SubCell"/>
</dbReference>
<evidence type="ECO:0000256" key="4">
    <source>
        <dbReference type="ARBA" id="ARBA00022741"/>
    </source>
</evidence>
<feature type="domain" description="Aminoacyl-transfer RNA synthetases class-II family profile" evidence="9">
    <location>
        <begin position="5"/>
        <end position="333"/>
    </location>
</feature>
<dbReference type="GO" id="GO:0005524">
    <property type="term" value="F:ATP binding"/>
    <property type="evidence" value="ECO:0007669"/>
    <property type="project" value="UniProtKB-UniRule"/>
</dbReference>
<keyword evidence="2 8" id="KW-0963">Cytoplasm</keyword>
<feature type="binding site" evidence="8">
    <location>
        <begin position="295"/>
        <end position="299"/>
    </location>
    <ligand>
        <name>substrate</name>
    </ligand>
</feature>
<feature type="binding site" evidence="8">
    <location>
        <position position="142"/>
    </location>
    <ligand>
        <name>substrate</name>
    </ligand>
</feature>
<dbReference type="GO" id="GO:0006426">
    <property type="term" value="P:glycyl-tRNA aminoacylation"/>
    <property type="evidence" value="ECO:0007669"/>
    <property type="project" value="UniProtKB-UniRule"/>
</dbReference>
<keyword evidence="6 8" id="KW-0648">Protein biosynthesis</keyword>
<protein>
    <recommendedName>
        <fullName evidence="8">Glycine--tRNA ligase</fullName>
        <ecNumber evidence="8">6.1.1.14</ecNumber>
    </recommendedName>
    <alternativeName>
        <fullName evidence="8">Glycyl-tRNA synthetase</fullName>
        <shortName evidence="8">GlyRS</shortName>
    </alternativeName>
</protein>
<dbReference type="GO" id="GO:0004820">
    <property type="term" value="F:glycine-tRNA ligase activity"/>
    <property type="evidence" value="ECO:0007669"/>
    <property type="project" value="UniProtKB-UniRule"/>
</dbReference>
<dbReference type="InterPro" id="IPR045864">
    <property type="entry name" value="aa-tRNA-synth_II/BPL/LPL"/>
</dbReference>